<evidence type="ECO:0000313" key="2">
    <source>
        <dbReference type="EMBL" id="VVM04677.1"/>
    </source>
</evidence>
<dbReference type="InterPro" id="IPR052930">
    <property type="entry name" value="TA_antitoxin_MntA"/>
</dbReference>
<dbReference type="CDD" id="cd05403">
    <property type="entry name" value="NT_KNTase_like"/>
    <property type="match status" value="1"/>
</dbReference>
<reference evidence="2 3" key="1">
    <citation type="submission" date="2019-09" db="EMBL/GenBank/DDBJ databases">
        <authorList>
            <person name="Cremers G."/>
        </authorList>
    </citation>
    <scope>NUCLEOTIDE SEQUENCE [LARGE SCALE GENOMIC DNA]</scope>
    <source>
        <strain evidence="2">4A</strain>
    </source>
</reference>
<dbReference type="OrthoDB" id="33330at2"/>
<dbReference type="RefSeq" id="WP_142659105.1">
    <property type="nucleotide sequence ID" value="NZ_CABFVA020000008.1"/>
</dbReference>
<dbReference type="PANTHER" id="PTHR43852:SF3">
    <property type="entry name" value="NUCLEOTIDYLTRANSFERASE"/>
    <property type="match status" value="1"/>
</dbReference>
<dbReference type="Proteomes" id="UP000334923">
    <property type="component" value="Unassembled WGS sequence"/>
</dbReference>
<protein>
    <recommendedName>
        <fullName evidence="1">Polymerase beta nucleotidyltransferase domain-containing protein</fullName>
    </recommendedName>
</protein>
<dbReference type="InterPro" id="IPR043519">
    <property type="entry name" value="NT_sf"/>
</dbReference>
<organism evidence="2 3">
    <name type="scientific">Methylacidimicrobium tartarophylax</name>
    <dbReference type="NCBI Taxonomy" id="1041768"/>
    <lineage>
        <taxon>Bacteria</taxon>
        <taxon>Pseudomonadati</taxon>
        <taxon>Verrucomicrobiota</taxon>
        <taxon>Methylacidimicrobium</taxon>
    </lineage>
</organism>
<proteinExistence type="predicted"/>
<dbReference type="InterPro" id="IPR041633">
    <property type="entry name" value="Polbeta"/>
</dbReference>
<dbReference type="AlphaFoldDB" id="A0A5E6MF33"/>
<dbReference type="PANTHER" id="PTHR43852">
    <property type="entry name" value="NUCLEOTIDYLTRANSFERASE"/>
    <property type="match status" value="1"/>
</dbReference>
<keyword evidence="3" id="KW-1185">Reference proteome</keyword>
<name>A0A5E6MF33_9BACT</name>
<gene>
    <name evidence="2" type="ORF">MAMT_00229</name>
</gene>
<evidence type="ECO:0000313" key="3">
    <source>
        <dbReference type="Proteomes" id="UP000334923"/>
    </source>
</evidence>
<dbReference type="SUPFAM" id="SSF81301">
    <property type="entry name" value="Nucleotidyltransferase"/>
    <property type="match status" value="1"/>
</dbReference>
<dbReference type="Gene3D" id="3.30.460.10">
    <property type="entry name" value="Beta Polymerase, domain 2"/>
    <property type="match status" value="1"/>
</dbReference>
<dbReference type="Pfam" id="PF18765">
    <property type="entry name" value="Polbeta"/>
    <property type="match status" value="1"/>
</dbReference>
<sequence length="134" mass="14883">MERFLRERIVETLRARLPGLLSIYAFGSRIAGTEGPGSDLDLAVLVEGYADPWELFDLAGVLADLAGIPVDLLDLRAASTVMQYQVLTRSQCWWARDLRARLFEAAVLSEKTALDEARAGLLADIERRGMVYGR</sequence>
<accession>A0A5E6MF33</accession>
<feature type="domain" description="Polymerase beta nucleotidyltransferase" evidence="1">
    <location>
        <begin position="9"/>
        <end position="97"/>
    </location>
</feature>
<evidence type="ECO:0000259" key="1">
    <source>
        <dbReference type="Pfam" id="PF18765"/>
    </source>
</evidence>
<dbReference type="NCBIfam" id="NF047752">
    <property type="entry name" value="MntA_antitoxin"/>
    <property type="match status" value="1"/>
</dbReference>
<dbReference type="EMBL" id="CABFVA020000008">
    <property type="protein sequence ID" value="VVM04677.1"/>
    <property type="molecule type" value="Genomic_DNA"/>
</dbReference>